<evidence type="ECO:0000256" key="5">
    <source>
        <dbReference type="ARBA" id="ARBA00049303"/>
    </source>
</evidence>
<feature type="region of interest" description="Disordered" evidence="7">
    <location>
        <begin position="1"/>
        <end position="21"/>
    </location>
</feature>
<name>A0A433SUU3_ELYCH</name>
<dbReference type="GO" id="GO:0032259">
    <property type="term" value="P:methylation"/>
    <property type="evidence" value="ECO:0007669"/>
    <property type="project" value="UniProtKB-KW"/>
</dbReference>
<protein>
    <recommendedName>
        <fullName evidence="1">type I protein arginine methyltransferase</fullName>
        <ecNumber evidence="1">2.1.1.319</ecNumber>
    </recommendedName>
</protein>
<dbReference type="Gene3D" id="2.70.160.11">
    <property type="entry name" value="Hnrnp arginine n-methyltransferase1"/>
    <property type="match status" value="1"/>
</dbReference>
<feature type="domain" description="Methyltransferase" evidence="8">
    <location>
        <begin position="63"/>
        <end position="159"/>
    </location>
</feature>
<keyword evidence="2 6" id="KW-0489">Methyltransferase</keyword>
<dbReference type="Pfam" id="PF22528">
    <property type="entry name" value="PRMT_C"/>
    <property type="match status" value="2"/>
</dbReference>
<dbReference type="STRING" id="188477.A0A433SUU3"/>
<dbReference type="SUPFAM" id="SSF53335">
    <property type="entry name" value="S-adenosyl-L-methionine-dependent methyltransferases"/>
    <property type="match status" value="1"/>
</dbReference>
<feature type="compositionally biased region" description="Polar residues" evidence="7">
    <location>
        <begin position="1"/>
        <end position="12"/>
    </location>
</feature>
<feature type="domain" description="Protein arginine N-methyltransferase" evidence="9">
    <location>
        <begin position="165"/>
        <end position="270"/>
    </location>
</feature>
<dbReference type="GO" id="GO:0042054">
    <property type="term" value="F:histone methyltransferase activity"/>
    <property type="evidence" value="ECO:0007669"/>
    <property type="project" value="TreeGrafter"/>
</dbReference>
<evidence type="ECO:0000313" key="10">
    <source>
        <dbReference type="EMBL" id="RUS73055.1"/>
    </source>
</evidence>
<dbReference type="InterPro" id="IPR029063">
    <property type="entry name" value="SAM-dependent_MTases_sf"/>
</dbReference>
<evidence type="ECO:0000256" key="6">
    <source>
        <dbReference type="PROSITE-ProRule" id="PRU01015"/>
    </source>
</evidence>
<dbReference type="FunFam" id="3.40.50.150:FF:000003">
    <property type="entry name" value="Blast:Protein arginine N-methyltransferase 1"/>
    <property type="match status" value="1"/>
</dbReference>
<dbReference type="PANTHER" id="PTHR11006">
    <property type="entry name" value="PROTEIN ARGININE N-METHYLTRANSFERASE"/>
    <property type="match status" value="1"/>
</dbReference>
<dbReference type="AlphaFoldDB" id="A0A433SUU3"/>
<evidence type="ECO:0000256" key="4">
    <source>
        <dbReference type="ARBA" id="ARBA00022691"/>
    </source>
</evidence>
<evidence type="ECO:0000256" key="3">
    <source>
        <dbReference type="ARBA" id="ARBA00022679"/>
    </source>
</evidence>
<evidence type="ECO:0000313" key="11">
    <source>
        <dbReference type="Proteomes" id="UP000271974"/>
    </source>
</evidence>
<feature type="domain" description="Protein arginine N-methyltransferase" evidence="9">
    <location>
        <begin position="320"/>
        <end position="376"/>
    </location>
</feature>
<gene>
    <name evidence="10" type="ORF">EGW08_019193</name>
</gene>
<dbReference type="Proteomes" id="UP000271974">
    <property type="component" value="Unassembled WGS sequence"/>
</dbReference>
<organism evidence="10 11">
    <name type="scientific">Elysia chlorotica</name>
    <name type="common">Eastern emerald elysia</name>
    <name type="synonym">Sea slug</name>
    <dbReference type="NCBI Taxonomy" id="188477"/>
    <lineage>
        <taxon>Eukaryota</taxon>
        <taxon>Metazoa</taxon>
        <taxon>Spiralia</taxon>
        <taxon>Lophotrochozoa</taxon>
        <taxon>Mollusca</taxon>
        <taxon>Gastropoda</taxon>
        <taxon>Heterobranchia</taxon>
        <taxon>Euthyneura</taxon>
        <taxon>Panpulmonata</taxon>
        <taxon>Sacoglossa</taxon>
        <taxon>Placobranchoidea</taxon>
        <taxon>Plakobranchidae</taxon>
        <taxon>Elysia</taxon>
    </lineage>
</organism>
<evidence type="ECO:0000256" key="1">
    <source>
        <dbReference type="ARBA" id="ARBA00011925"/>
    </source>
</evidence>
<dbReference type="CDD" id="cd02440">
    <property type="entry name" value="AdoMet_MTases"/>
    <property type="match status" value="1"/>
</dbReference>
<sequence>MATKDQCQQDETSTLDEKQDEGGYFNSYNDLSVHQLMLKDRPRTLAYRRFFETHRDIVKDKVVLDVGAGTGILSLFAAVAGARKVYAVEASAVASLCREIVAENGLDGTIQVIHSPVEEVELPTQVDLIVSEWMGFYLLHESMLDSVIAARDKFLRPGGLMVPAHARIYMAPVDMTEHFQDRSDEWSNIYGFDFSPVASAINRNEVVQPLVESLSPDKLRAEPRELLSIDLGTVTVEEVRKFTNSLEFHIPFETKIHGFACWFDVDFRVKMPEAENISDNLTNRPSCKLMNETGDAKCESLSSTGSQQHTSTNNSTKQPEETVSLRTGPNDPPTHWKQTVIFLPQTMAVAAETSLACRVKMSQDVSGNKRQYNITVALTDGADDEDEEGDMMMMERNQMRRRTARFPAIAARPGVV</sequence>
<dbReference type="Gene3D" id="3.40.50.150">
    <property type="entry name" value="Vaccinia Virus protein VP39"/>
    <property type="match status" value="1"/>
</dbReference>
<dbReference type="PROSITE" id="PS51678">
    <property type="entry name" value="SAM_MT_PRMT"/>
    <property type="match status" value="1"/>
</dbReference>
<keyword evidence="11" id="KW-1185">Reference proteome</keyword>
<keyword evidence="3 6" id="KW-0808">Transferase</keyword>
<evidence type="ECO:0000259" key="8">
    <source>
        <dbReference type="Pfam" id="PF13649"/>
    </source>
</evidence>
<feature type="region of interest" description="Disordered" evidence="7">
    <location>
        <begin position="297"/>
        <end position="333"/>
    </location>
</feature>
<evidence type="ECO:0000256" key="7">
    <source>
        <dbReference type="SAM" id="MobiDB-lite"/>
    </source>
</evidence>
<dbReference type="Pfam" id="PF13649">
    <property type="entry name" value="Methyltransf_25"/>
    <property type="match status" value="1"/>
</dbReference>
<dbReference type="InterPro" id="IPR055135">
    <property type="entry name" value="PRMT_dom"/>
</dbReference>
<dbReference type="InterPro" id="IPR041698">
    <property type="entry name" value="Methyltransf_25"/>
</dbReference>
<feature type="compositionally biased region" description="Polar residues" evidence="7">
    <location>
        <begin position="300"/>
        <end position="317"/>
    </location>
</feature>
<comment type="catalytic activity">
    <reaction evidence="5">
        <text>L-arginyl-[protein] + S-adenosyl-L-methionine = N(omega)-methyl-L-arginyl-[protein] + S-adenosyl-L-homocysteine + H(+)</text>
        <dbReference type="Rhea" id="RHEA:48100"/>
        <dbReference type="Rhea" id="RHEA-COMP:10532"/>
        <dbReference type="Rhea" id="RHEA-COMP:11990"/>
        <dbReference type="ChEBI" id="CHEBI:15378"/>
        <dbReference type="ChEBI" id="CHEBI:29965"/>
        <dbReference type="ChEBI" id="CHEBI:57856"/>
        <dbReference type="ChEBI" id="CHEBI:59789"/>
        <dbReference type="ChEBI" id="CHEBI:65280"/>
    </reaction>
    <physiologicalReaction direction="left-to-right" evidence="5">
        <dbReference type="Rhea" id="RHEA:48101"/>
    </physiologicalReaction>
</comment>
<evidence type="ECO:0000259" key="9">
    <source>
        <dbReference type="Pfam" id="PF22528"/>
    </source>
</evidence>
<accession>A0A433SUU3</accession>
<dbReference type="OrthoDB" id="7848332at2759"/>
<dbReference type="EMBL" id="RQTK01000982">
    <property type="protein sequence ID" value="RUS73055.1"/>
    <property type="molecule type" value="Genomic_DNA"/>
</dbReference>
<dbReference type="PANTHER" id="PTHR11006:SF102">
    <property type="entry name" value="PROTEIN ARGININE N-METHYLTRANSFERASE 1"/>
    <property type="match status" value="1"/>
</dbReference>
<proteinExistence type="predicted"/>
<reference evidence="10 11" key="1">
    <citation type="submission" date="2019-01" db="EMBL/GenBank/DDBJ databases">
        <title>A draft genome assembly of the solar-powered sea slug Elysia chlorotica.</title>
        <authorList>
            <person name="Cai H."/>
            <person name="Li Q."/>
            <person name="Fang X."/>
            <person name="Li J."/>
            <person name="Curtis N.E."/>
            <person name="Altenburger A."/>
            <person name="Shibata T."/>
            <person name="Feng M."/>
            <person name="Maeda T."/>
            <person name="Schwartz J.A."/>
            <person name="Shigenobu S."/>
            <person name="Lundholm N."/>
            <person name="Nishiyama T."/>
            <person name="Yang H."/>
            <person name="Hasebe M."/>
            <person name="Li S."/>
            <person name="Pierce S.K."/>
            <person name="Wang J."/>
        </authorList>
    </citation>
    <scope>NUCLEOTIDE SEQUENCE [LARGE SCALE GENOMIC DNA]</scope>
    <source>
        <strain evidence="10">EC2010</strain>
        <tissue evidence="10">Whole organism of an adult</tissue>
    </source>
</reference>
<dbReference type="GO" id="GO:0035242">
    <property type="term" value="F:protein-arginine omega-N asymmetric methyltransferase activity"/>
    <property type="evidence" value="ECO:0007669"/>
    <property type="project" value="UniProtKB-EC"/>
</dbReference>
<keyword evidence="4 6" id="KW-0949">S-adenosyl-L-methionine</keyword>
<dbReference type="InterPro" id="IPR025799">
    <property type="entry name" value="Arg_MeTrfase"/>
</dbReference>
<dbReference type="EC" id="2.1.1.319" evidence="1"/>
<evidence type="ECO:0000256" key="2">
    <source>
        <dbReference type="ARBA" id="ARBA00022603"/>
    </source>
</evidence>
<comment type="caution">
    <text evidence="10">The sequence shown here is derived from an EMBL/GenBank/DDBJ whole genome shotgun (WGS) entry which is preliminary data.</text>
</comment>